<dbReference type="GO" id="GO:0005634">
    <property type="term" value="C:nucleus"/>
    <property type="evidence" value="ECO:0007669"/>
    <property type="project" value="UniProtKB-SubCell"/>
</dbReference>
<proteinExistence type="predicted"/>
<keyword evidence="3" id="KW-0238">DNA-binding</keyword>
<reference evidence="8" key="1">
    <citation type="submission" date="2023-07" db="EMBL/GenBank/DDBJ databases">
        <title>draft genome sequence of fig (Ficus carica).</title>
        <authorList>
            <person name="Takahashi T."/>
            <person name="Nishimura K."/>
        </authorList>
    </citation>
    <scope>NUCLEOTIDE SEQUENCE</scope>
</reference>
<feature type="transmembrane region" description="Helical" evidence="6">
    <location>
        <begin position="633"/>
        <end position="652"/>
    </location>
</feature>
<organism evidence="8 9">
    <name type="scientific">Ficus carica</name>
    <name type="common">Common fig</name>
    <dbReference type="NCBI Taxonomy" id="3494"/>
    <lineage>
        <taxon>Eukaryota</taxon>
        <taxon>Viridiplantae</taxon>
        <taxon>Streptophyta</taxon>
        <taxon>Embryophyta</taxon>
        <taxon>Tracheophyta</taxon>
        <taxon>Spermatophyta</taxon>
        <taxon>Magnoliopsida</taxon>
        <taxon>eudicotyledons</taxon>
        <taxon>Gunneridae</taxon>
        <taxon>Pentapetalae</taxon>
        <taxon>rosids</taxon>
        <taxon>fabids</taxon>
        <taxon>Rosales</taxon>
        <taxon>Moraceae</taxon>
        <taxon>Ficeae</taxon>
        <taxon>Ficus</taxon>
    </lineage>
</organism>
<comment type="subcellular location">
    <subcellularLocation>
        <location evidence="1">Nucleus</location>
    </subcellularLocation>
</comment>
<dbReference type="Gene3D" id="2.170.150.80">
    <property type="entry name" value="NAC domain"/>
    <property type="match status" value="1"/>
</dbReference>
<dbReference type="AlphaFoldDB" id="A0AA88A0J2"/>
<gene>
    <name evidence="8" type="ORF">TIFTF001_011508</name>
</gene>
<sequence>MAPVSLPPGFRFHPTDEELVAYYLKRKINGRKIDLEIIPEVDLYKCEPWDLPGKSLLPSKDLEWYFFSPRDRKYPNGSRTNRATKAGYWKATGKDRKVNSQTRSVGMKKTLVYYRGRAPHGSRTDWVMHEYRLDERECETASGLQSSNYSMQPDNCSVPVLHRSSSHLDHVIAERFRDANRSCNPHFLSHHDDAFNTFISSPSFPNYGNMSYPPSKVDVALECARLQHRFSLPPLEVENFPQAVGMMNDQFKVLQSSCSHHHAGTDQTANGTDVLQEILSVAHVSQELINQPSSFAEYDTMWGSSSGNFAPVAGDDFTFIIGRDQAQYNAQAVNNNNDLINPMMYMDKSWENPLMKSIEIGDLEDDFKMERTVENLRWVGMSSKDVEDQMEERKIVPFENISSFRREMELEDVQIQDESGLQSSCKEFNEDTDQTNDFSLEFINSDPNENFIDDGTMEDYSNSPSFEVVEEIKVNHGLFVSTRQVADTFFHQLVPSQTVQVHLNPVALFGNNLSVDKSDDSKMRWQSTEASIFAKLKVVGKVKFVEMTKSMKAWWTLASAVICTIIALLLMNVVNEKTDIDDSDPSTNSRVDQGNEKGCSTNIVLKKIRKRSNKEEKVVSAVNIRGGDSFSVFLKKMGIFLTISFALCTMWANHNMTC</sequence>
<dbReference type="InterPro" id="IPR003441">
    <property type="entry name" value="NAC-dom"/>
</dbReference>
<dbReference type="PANTHER" id="PTHR31744:SF210">
    <property type="entry name" value="NAC DOMAIN-CONTAINING PROTEIN 86-LIKE"/>
    <property type="match status" value="1"/>
</dbReference>
<evidence type="ECO:0000256" key="4">
    <source>
        <dbReference type="ARBA" id="ARBA00023163"/>
    </source>
</evidence>
<comment type="caution">
    <text evidence="8">The sequence shown here is derived from an EMBL/GenBank/DDBJ whole genome shotgun (WGS) entry which is preliminary data.</text>
</comment>
<feature type="transmembrane region" description="Helical" evidence="6">
    <location>
        <begin position="553"/>
        <end position="574"/>
    </location>
</feature>
<dbReference type="GO" id="GO:0006355">
    <property type="term" value="P:regulation of DNA-templated transcription"/>
    <property type="evidence" value="ECO:0007669"/>
    <property type="project" value="InterPro"/>
</dbReference>
<dbReference type="Proteomes" id="UP001187192">
    <property type="component" value="Unassembled WGS sequence"/>
</dbReference>
<dbReference type="FunFam" id="2.170.150.80:FF:000002">
    <property type="entry name" value="Nac domain-containing protein 86"/>
    <property type="match status" value="1"/>
</dbReference>
<protein>
    <recommendedName>
        <fullName evidence="7">NAC domain-containing protein</fullName>
    </recommendedName>
</protein>
<dbReference type="Pfam" id="PF02365">
    <property type="entry name" value="NAM"/>
    <property type="match status" value="1"/>
</dbReference>
<keyword evidence="6" id="KW-0472">Membrane</keyword>
<evidence type="ECO:0000256" key="6">
    <source>
        <dbReference type="SAM" id="Phobius"/>
    </source>
</evidence>
<dbReference type="GO" id="GO:0003677">
    <property type="term" value="F:DNA binding"/>
    <property type="evidence" value="ECO:0007669"/>
    <property type="project" value="UniProtKB-KW"/>
</dbReference>
<evidence type="ECO:0000313" key="8">
    <source>
        <dbReference type="EMBL" id="GMN42292.1"/>
    </source>
</evidence>
<keyword evidence="4" id="KW-0804">Transcription</keyword>
<dbReference type="SUPFAM" id="SSF101941">
    <property type="entry name" value="NAC domain"/>
    <property type="match status" value="1"/>
</dbReference>
<dbReference type="PANTHER" id="PTHR31744">
    <property type="entry name" value="PROTEIN CUP-SHAPED COTYLEDON 2-RELATED"/>
    <property type="match status" value="1"/>
</dbReference>
<name>A0AA88A0J2_FICCA</name>
<evidence type="ECO:0000256" key="5">
    <source>
        <dbReference type="ARBA" id="ARBA00023242"/>
    </source>
</evidence>
<dbReference type="EMBL" id="BTGU01000014">
    <property type="protein sequence ID" value="GMN42292.1"/>
    <property type="molecule type" value="Genomic_DNA"/>
</dbReference>
<dbReference type="PROSITE" id="PS51005">
    <property type="entry name" value="NAC"/>
    <property type="match status" value="1"/>
</dbReference>
<keyword evidence="5" id="KW-0539">Nucleus</keyword>
<keyword evidence="2" id="KW-0805">Transcription regulation</keyword>
<evidence type="ECO:0000256" key="2">
    <source>
        <dbReference type="ARBA" id="ARBA00023015"/>
    </source>
</evidence>
<evidence type="ECO:0000256" key="3">
    <source>
        <dbReference type="ARBA" id="ARBA00023125"/>
    </source>
</evidence>
<evidence type="ECO:0000256" key="1">
    <source>
        <dbReference type="ARBA" id="ARBA00004123"/>
    </source>
</evidence>
<feature type="domain" description="NAC" evidence="7">
    <location>
        <begin position="6"/>
        <end position="178"/>
    </location>
</feature>
<keyword evidence="6" id="KW-0812">Transmembrane</keyword>
<keyword evidence="9" id="KW-1185">Reference proteome</keyword>
<dbReference type="InterPro" id="IPR036093">
    <property type="entry name" value="NAC_dom_sf"/>
</dbReference>
<keyword evidence="6" id="KW-1133">Transmembrane helix</keyword>
<evidence type="ECO:0000313" key="9">
    <source>
        <dbReference type="Proteomes" id="UP001187192"/>
    </source>
</evidence>
<evidence type="ECO:0000259" key="7">
    <source>
        <dbReference type="PROSITE" id="PS51005"/>
    </source>
</evidence>
<accession>A0AA88A0J2</accession>